<comment type="caution">
    <text evidence="1">The sequence shown here is derived from an EMBL/GenBank/DDBJ whole genome shotgun (WGS) entry which is preliminary data.</text>
</comment>
<gene>
    <name evidence="1" type="ORF">TeGR_g9719</name>
</gene>
<name>A0ABQ6MS42_9STRA</name>
<dbReference type="EMBL" id="BRYB01001687">
    <property type="protein sequence ID" value="GMI31144.1"/>
    <property type="molecule type" value="Genomic_DNA"/>
</dbReference>
<dbReference type="Pfam" id="PF13911">
    <property type="entry name" value="AhpC-TSA_2"/>
    <property type="match status" value="1"/>
</dbReference>
<protein>
    <submittedName>
        <fullName evidence="1">Uncharacterized protein</fullName>
    </submittedName>
</protein>
<evidence type="ECO:0000313" key="2">
    <source>
        <dbReference type="Proteomes" id="UP001165060"/>
    </source>
</evidence>
<evidence type="ECO:0000313" key="1">
    <source>
        <dbReference type="EMBL" id="GMI31144.1"/>
    </source>
</evidence>
<reference evidence="1 2" key="1">
    <citation type="journal article" date="2023" name="Commun. Biol.">
        <title>Genome analysis of Parmales, the sister group of diatoms, reveals the evolutionary specialization of diatoms from phago-mixotrophs to photoautotrophs.</title>
        <authorList>
            <person name="Ban H."/>
            <person name="Sato S."/>
            <person name="Yoshikawa S."/>
            <person name="Yamada K."/>
            <person name="Nakamura Y."/>
            <person name="Ichinomiya M."/>
            <person name="Sato N."/>
            <person name="Blanc-Mathieu R."/>
            <person name="Endo H."/>
            <person name="Kuwata A."/>
            <person name="Ogata H."/>
        </authorList>
    </citation>
    <scope>NUCLEOTIDE SEQUENCE [LARGE SCALE GENOMIC DNA]</scope>
</reference>
<dbReference type="InterPro" id="IPR032801">
    <property type="entry name" value="PXL2A/B/C"/>
</dbReference>
<organism evidence="1 2">
    <name type="scientific">Tetraparma gracilis</name>
    <dbReference type="NCBI Taxonomy" id="2962635"/>
    <lineage>
        <taxon>Eukaryota</taxon>
        <taxon>Sar</taxon>
        <taxon>Stramenopiles</taxon>
        <taxon>Ochrophyta</taxon>
        <taxon>Bolidophyceae</taxon>
        <taxon>Parmales</taxon>
        <taxon>Triparmaceae</taxon>
        <taxon>Tetraparma</taxon>
    </lineage>
</organism>
<sequence>MPLYSETSKTALLSQTQVTSLLSTPLAAYSRLAKDLASGSVQLIVVSTASPDYSKKFTAELGFGVPGTMVTDQTRNTHTACGLKSSVYASLVKPFLNHLKTFGKGAIFEALRVSLKNATSGHGSSFQQGGTFVLKHNEDGTFSSVLSWREQYPGDWMQPRDILAECGVTGATETSWPEVLEFVVNARNGKGGGEEKEEEGAGEECSDGACNLAEMRAKMKAKEEAEKKKADAGGCHDGACNLTEMRARMKAQEEAGKGENGI</sequence>
<accession>A0ABQ6MS42</accession>
<dbReference type="Proteomes" id="UP001165060">
    <property type="component" value="Unassembled WGS sequence"/>
</dbReference>
<proteinExistence type="predicted"/>
<keyword evidence="2" id="KW-1185">Reference proteome</keyword>